<dbReference type="AlphaFoldDB" id="A0A0F9UZ08"/>
<protein>
    <submittedName>
        <fullName evidence="2">Uncharacterized protein</fullName>
    </submittedName>
</protein>
<reference evidence="2" key="1">
    <citation type="journal article" date="2015" name="Nature">
        <title>Complex archaea that bridge the gap between prokaryotes and eukaryotes.</title>
        <authorList>
            <person name="Spang A."/>
            <person name="Saw J.H."/>
            <person name="Jorgensen S.L."/>
            <person name="Zaremba-Niedzwiedzka K."/>
            <person name="Martijn J."/>
            <person name="Lind A.E."/>
            <person name="van Eijk R."/>
            <person name="Schleper C."/>
            <person name="Guy L."/>
            <person name="Ettema T.J."/>
        </authorList>
    </citation>
    <scope>NUCLEOTIDE SEQUENCE</scope>
</reference>
<gene>
    <name evidence="2" type="ORF">LCGC14_0548340</name>
</gene>
<feature type="transmembrane region" description="Helical" evidence="1">
    <location>
        <begin position="52"/>
        <end position="73"/>
    </location>
</feature>
<keyword evidence="1" id="KW-0472">Membrane</keyword>
<keyword evidence="1" id="KW-0812">Transmembrane</keyword>
<organism evidence="2">
    <name type="scientific">marine sediment metagenome</name>
    <dbReference type="NCBI Taxonomy" id="412755"/>
    <lineage>
        <taxon>unclassified sequences</taxon>
        <taxon>metagenomes</taxon>
        <taxon>ecological metagenomes</taxon>
    </lineage>
</organism>
<comment type="caution">
    <text evidence="2">The sequence shown here is derived from an EMBL/GenBank/DDBJ whole genome shotgun (WGS) entry which is preliminary data.</text>
</comment>
<name>A0A0F9UZ08_9ZZZZ</name>
<sequence>MGVRMGIIKAIINDLKTDVQFLKEIYKGEYKFPYTLKEVLDIRPLIKDPQTWIFLMIIIATLFTGMFVSAKYYQGLANEEIIKAQDFVDLHCSNIDGYASNIPQTDFTEIMEKININSNT</sequence>
<accession>A0A0F9UZ08</accession>
<proteinExistence type="predicted"/>
<keyword evidence="1" id="KW-1133">Transmembrane helix</keyword>
<dbReference type="EMBL" id="LAZR01000747">
    <property type="protein sequence ID" value="KKN58828.1"/>
    <property type="molecule type" value="Genomic_DNA"/>
</dbReference>
<evidence type="ECO:0000256" key="1">
    <source>
        <dbReference type="SAM" id="Phobius"/>
    </source>
</evidence>
<evidence type="ECO:0000313" key="2">
    <source>
        <dbReference type="EMBL" id="KKN58828.1"/>
    </source>
</evidence>